<dbReference type="NCBIfam" id="TIGR02199">
    <property type="entry name" value="rfaE_dom_II"/>
    <property type="match status" value="1"/>
</dbReference>
<dbReference type="GO" id="GO:0016773">
    <property type="term" value="F:phosphotransferase activity, alcohol group as acceptor"/>
    <property type="evidence" value="ECO:0007669"/>
    <property type="project" value="InterPro"/>
</dbReference>
<dbReference type="OrthoDB" id="9802794at2"/>
<accession>Q1IK12</accession>
<dbReference type="eggNOG" id="COG2870">
    <property type="taxonomic scope" value="Bacteria"/>
</dbReference>
<dbReference type="eggNOG" id="COG0615">
    <property type="taxonomic scope" value="Bacteria"/>
</dbReference>
<evidence type="ECO:0000256" key="8">
    <source>
        <dbReference type="ARBA" id="ARBA00047428"/>
    </source>
</evidence>
<proteinExistence type="predicted"/>
<evidence type="ECO:0000313" key="12">
    <source>
        <dbReference type="Proteomes" id="UP000002432"/>
    </source>
</evidence>
<dbReference type="STRING" id="204669.Acid345_3788"/>
<keyword evidence="2" id="KW-0808">Transferase</keyword>
<keyword evidence="3" id="KW-0548">Nucleotidyltransferase</keyword>
<dbReference type="Proteomes" id="UP000002432">
    <property type="component" value="Chromosome"/>
</dbReference>
<dbReference type="InterPro" id="IPR011914">
    <property type="entry name" value="RfaE_dom_II"/>
</dbReference>
<dbReference type="Gene3D" id="3.40.1190.20">
    <property type="match status" value="1"/>
</dbReference>
<comment type="catalytic activity">
    <reaction evidence="8">
        <text>D-glycero-beta-D-manno-heptose 1-phosphate + ATP + H(+) = ADP-D-glycero-beta-D-manno-heptose + diphosphate</text>
        <dbReference type="Rhea" id="RHEA:27465"/>
        <dbReference type="ChEBI" id="CHEBI:15378"/>
        <dbReference type="ChEBI" id="CHEBI:30616"/>
        <dbReference type="ChEBI" id="CHEBI:33019"/>
        <dbReference type="ChEBI" id="CHEBI:59967"/>
        <dbReference type="ChEBI" id="CHEBI:61593"/>
        <dbReference type="EC" id="2.7.7.70"/>
    </reaction>
</comment>
<keyword evidence="4" id="KW-0547">Nucleotide-binding</keyword>
<evidence type="ECO:0000256" key="5">
    <source>
        <dbReference type="ARBA" id="ARBA00022840"/>
    </source>
</evidence>
<dbReference type="HOGENOM" id="CLU_034585_2_0_0"/>
<dbReference type="KEGG" id="aba:Acid345_3788"/>
<dbReference type="AlphaFoldDB" id="Q1IK12"/>
<evidence type="ECO:0000256" key="4">
    <source>
        <dbReference type="ARBA" id="ARBA00022741"/>
    </source>
</evidence>
<dbReference type="GO" id="GO:0005975">
    <property type="term" value="P:carbohydrate metabolic process"/>
    <property type="evidence" value="ECO:0007669"/>
    <property type="project" value="InterPro"/>
</dbReference>
<dbReference type="NCBIfam" id="TIGR00125">
    <property type="entry name" value="cyt_tran_rel"/>
    <property type="match status" value="1"/>
</dbReference>
<name>Q1IK12_KORVE</name>
<dbReference type="SUPFAM" id="SSF53613">
    <property type="entry name" value="Ribokinase-like"/>
    <property type="match status" value="1"/>
</dbReference>
<dbReference type="EnsemblBacteria" id="ABF42788">
    <property type="protein sequence ID" value="ABF42788"/>
    <property type="gene ID" value="Acid345_3788"/>
</dbReference>
<evidence type="ECO:0000256" key="6">
    <source>
        <dbReference type="ARBA" id="ARBA00023268"/>
    </source>
</evidence>
<dbReference type="InterPro" id="IPR050385">
    <property type="entry name" value="Archaeal_FAD_synthase"/>
</dbReference>
<dbReference type="GO" id="GO:0005524">
    <property type="term" value="F:ATP binding"/>
    <property type="evidence" value="ECO:0007669"/>
    <property type="project" value="UniProtKB-KW"/>
</dbReference>
<dbReference type="PANTHER" id="PTHR43793:SF2">
    <property type="entry name" value="BIFUNCTIONAL PROTEIN HLDE"/>
    <property type="match status" value="1"/>
</dbReference>
<feature type="domain" description="Cytidyltransferase-like" evidence="10">
    <location>
        <begin position="91"/>
        <end position="193"/>
    </location>
</feature>
<evidence type="ECO:0000256" key="2">
    <source>
        <dbReference type="ARBA" id="ARBA00022679"/>
    </source>
</evidence>
<dbReference type="EMBL" id="CP000360">
    <property type="protein sequence ID" value="ABF42788.1"/>
    <property type="molecule type" value="Genomic_DNA"/>
</dbReference>
<dbReference type="InterPro" id="IPR014729">
    <property type="entry name" value="Rossmann-like_a/b/a_fold"/>
</dbReference>
<evidence type="ECO:0000256" key="3">
    <source>
        <dbReference type="ARBA" id="ARBA00022695"/>
    </source>
</evidence>
<evidence type="ECO:0000259" key="10">
    <source>
        <dbReference type="Pfam" id="PF01467"/>
    </source>
</evidence>
<dbReference type="Pfam" id="PF00294">
    <property type="entry name" value="PfkB"/>
    <property type="match status" value="1"/>
</dbReference>
<feature type="domain" description="Carbohydrate kinase PfkB" evidence="9">
    <location>
        <begin position="3"/>
        <end position="47"/>
    </location>
</feature>
<keyword evidence="6" id="KW-0511">Multifunctional enzyme</keyword>
<gene>
    <name evidence="11" type="ordered locus">Acid345_3788</name>
</gene>
<dbReference type="GO" id="GO:0016779">
    <property type="term" value="F:nucleotidyltransferase activity"/>
    <property type="evidence" value="ECO:0007669"/>
    <property type="project" value="UniProtKB-KW"/>
</dbReference>
<dbReference type="PANTHER" id="PTHR43793">
    <property type="entry name" value="FAD SYNTHASE"/>
    <property type="match status" value="1"/>
</dbReference>
<dbReference type="InterPro" id="IPR004821">
    <property type="entry name" value="Cyt_trans-like"/>
</dbReference>
<dbReference type="Pfam" id="PF01467">
    <property type="entry name" value="CTP_transf_like"/>
    <property type="match status" value="1"/>
</dbReference>
<dbReference type="InterPro" id="IPR029056">
    <property type="entry name" value="Ribokinase-like"/>
</dbReference>
<dbReference type="SUPFAM" id="SSF52374">
    <property type="entry name" value="Nucleotidylyl transferase"/>
    <property type="match status" value="1"/>
</dbReference>
<keyword evidence="7" id="KW-0119">Carbohydrate metabolism</keyword>
<sequence>MFDVSGAGDTVIATLAAGLASGMAPIDAIELANLAAGVVVGKVGTAPILQHELIAELSVELQTHFGDKILTREALAARARAWRANGDHIVFTNGCFDLLHVGHVTLLEEARRLGTRLIVAINSDKSVSKLKGESRPLVGEKERAKLLAALASVDAVTIFDESTPLECIKALQPDVLVKGGDYSEETIVGAAEVKSWNGRVVIVPTVPGFSTTSLISKMTTSGK</sequence>
<evidence type="ECO:0000256" key="7">
    <source>
        <dbReference type="ARBA" id="ARBA00023277"/>
    </source>
</evidence>
<evidence type="ECO:0000313" key="11">
    <source>
        <dbReference type="EMBL" id="ABF42788.1"/>
    </source>
</evidence>
<organism evidence="11 12">
    <name type="scientific">Koribacter versatilis (strain Ellin345)</name>
    <dbReference type="NCBI Taxonomy" id="204669"/>
    <lineage>
        <taxon>Bacteria</taxon>
        <taxon>Pseudomonadati</taxon>
        <taxon>Acidobacteriota</taxon>
        <taxon>Terriglobia</taxon>
        <taxon>Terriglobales</taxon>
        <taxon>Candidatus Korobacteraceae</taxon>
        <taxon>Candidatus Korobacter</taxon>
    </lineage>
</organism>
<keyword evidence="5" id="KW-0067">ATP-binding</keyword>
<dbReference type="Gene3D" id="3.40.50.620">
    <property type="entry name" value="HUPs"/>
    <property type="match status" value="1"/>
</dbReference>
<dbReference type="EC" id="2.7.7.70" evidence="1"/>
<reference evidence="11 12" key="1">
    <citation type="journal article" date="2009" name="Appl. Environ. Microbiol.">
        <title>Three genomes from the phylum Acidobacteria provide insight into the lifestyles of these microorganisms in soils.</title>
        <authorList>
            <person name="Ward N.L."/>
            <person name="Challacombe J.F."/>
            <person name="Janssen P.H."/>
            <person name="Henrissat B."/>
            <person name="Coutinho P.M."/>
            <person name="Wu M."/>
            <person name="Xie G."/>
            <person name="Haft D.H."/>
            <person name="Sait M."/>
            <person name="Badger J."/>
            <person name="Barabote R.D."/>
            <person name="Bradley B."/>
            <person name="Brettin T.S."/>
            <person name="Brinkac L.M."/>
            <person name="Bruce D."/>
            <person name="Creasy T."/>
            <person name="Daugherty S.C."/>
            <person name="Davidsen T.M."/>
            <person name="DeBoy R.T."/>
            <person name="Detter J.C."/>
            <person name="Dodson R.J."/>
            <person name="Durkin A.S."/>
            <person name="Ganapathy A."/>
            <person name="Gwinn-Giglio M."/>
            <person name="Han C.S."/>
            <person name="Khouri H."/>
            <person name="Kiss H."/>
            <person name="Kothari S.P."/>
            <person name="Madupu R."/>
            <person name="Nelson K.E."/>
            <person name="Nelson W.C."/>
            <person name="Paulsen I."/>
            <person name="Penn K."/>
            <person name="Ren Q."/>
            <person name="Rosovitz M.J."/>
            <person name="Selengut J.D."/>
            <person name="Shrivastava S."/>
            <person name="Sullivan S.A."/>
            <person name="Tapia R."/>
            <person name="Thompson L.S."/>
            <person name="Watkins K.L."/>
            <person name="Yang Q."/>
            <person name="Yu C."/>
            <person name="Zafar N."/>
            <person name="Zhou L."/>
            <person name="Kuske C.R."/>
        </authorList>
    </citation>
    <scope>NUCLEOTIDE SEQUENCE [LARGE SCALE GENOMIC DNA]</scope>
    <source>
        <strain evidence="11 12">Ellin345</strain>
    </source>
</reference>
<keyword evidence="12" id="KW-1185">Reference proteome</keyword>
<evidence type="ECO:0000256" key="1">
    <source>
        <dbReference type="ARBA" id="ARBA00012519"/>
    </source>
</evidence>
<evidence type="ECO:0000259" key="9">
    <source>
        <dbReference type="Pfam" id="PF00294"/>
    </source>
</evidence>
<protein>
    <recommendedName>
        <fullName evidence="1">D-glycero-beta-D-manno-heptose 1-phosphate adenylyltransferase</fullName>
        <ecNumber evidence="1">2.7.7.70</ecNumber>
    </recommendedName>
</protein>
<dbReference type="InterPro" id="IPR011611">
    <property type="entry name" value="PfkB_dom"/>
</dbReference>